<feature type="compositionally biased region" description="Basic and acidic residues" evidence="4">
    <location>
        <begin position="451"/>
        <end position="464"/>
    </location>
</feature>
<feature type="compositionally biased region" description="Polar residues" evidence="4">
    <location>
        <begin position="26"/>
        <end position="36"/>
    </location>
</feature>
<dbReference type="PANTHER" id="PTHR10891">
    <property type="entry name" value="EF-HAND CALCIUM-BINDING DOMAIN CONTAINING PROTEIN"/>
    <property type="match status" value="1"/>
</dbReference>
<evidence type="ECO:0000313" key="6">
    <source>
        <dbReference type="EMBL" id="GMH56883.1"/>
    </source>
</evidence>
<dbReference type="Pfam" id="PF13499">
    <property type="entry name" value="EF-hand_7"/>
    <property type="match status" value="1"/>
</dbReference>
<dbReference type="PROSITE" id="PS00018">
    <property type="entry name" value="EF_HAND_1"/>
    <property type="match status" value="2"/>
</dbReference>
<dbReference type="InterPro" id="IPR002048">
    <property type="entry name" value="EF_hand_dom"/>
</dbReference>
<comment type="caution">
    <text evidence="6">The sequence shown here is derived from an EMBL/GenBank/DDBJ whole genome shotgun (WGS) entry which is preliminary data.</text>
</comment>
<dbReference type="InterPro" id="IPR011992">
    <property type="entry name" value="EF-hand-dom_pair"/>
</dbReference>
<dbReference type="OrthoDB" id="26525at2759"/>
<organism evidence="6 7">
    <name type="scientific">Triparma strigata</name>
    <dbReference type="NCBI Taxonomy" id="1606541"/>
    <lineage>
        <taxon>Eukaryota</taxon>
        <taxon>Sar</taxon>
        <taxon>Stramenopiles</taxon>
        <taxon>Ochrophyta</taxon>
        <taxon>Bolidophyceae</taxon>
        <taxon>Parmales</taxon>
        <taxon>Triparmaceae</taxon>
        <taxon>Triparma</taxon>
    </lineage>
</organism>
<dbReference type="SMART" id="SM00054">
    <property type="entry name" value="EFh"/>
    <property type="match status" value="2"/>
</dbReference>
<dbReference type="Proteomes" id="UP001165085">
    <property type="component" value="Unassembled WGS sequence"/>
</dbReference>
<feature type="compositionally biased region" description="Polar residues" evidence="4">
    <location>
        <begin position="465"/>
        <end position="480"/>
    </location>
</feature>
<dbReference type="PROSITE" id="PS50222">
    <property type="entry name" value="EF_HAND_2"/>
    <property type="match status" value="2"/>
</dbReference>
<feature type="compositionally biased region" description="Basic and acidic residues" evidence="4">
    <location>
        <begin position="411"/>
        <end position="420"/>
    </location>
</feature>
<feature type="region of interest" description="Disordered" evidence="4">
    <location>
        <begin position="411"/>
        <end position="486"/>
    </location>
</feature>
<evidence type="ECO:0000256" key="2">
    <source>
        <dbReference type="ARBA" id="ARBA00022737"/>
    </source>
</evidence>
<evidence type="ECO:0000256" key="4">
    <source>
        <dbReference type="SAM" id="MobiDB-lite"/>
    </source>
</evidence>
<reference evidence="7" key="1">
    <citation type="journal article" date="2023" name="Commun. Biol.">
        <title>Genome analysis of Parmales, the sister group of diatoms, reveals the evolutionary specialization of diatoms from phago-mixotrophs to photoautotrophs.</title>
        <authorList>
            <person name="Ban H."/>
            <person name="Sato S."/>
            <person name="Yoshikawa S."/>
            <person name="Yamada K."/>
            <person name="Nakamura Y."/>
            <person name="Ichinomiya M."/>
            <person name="Sato N."/>
            <person name="Blanc-Mathieu R."/>
            <person name="Endo H."/>
            <person name="Kuwata A."/>
            <person name="Ogata H."/>
        </authorList>
    </citation>
    <scope>NUCLEOTIDE SEQUENCE [LARGE SCALE GENOMIC DNA]</scope>
    <source>
        <strain evidence="7">NIES 3701</strain>
    </source>
</reference>
<accession>A0A9W7DVW5</accession>
<protein>
    <recommendedName>
        <fullName evidence="5">EF-hand domain-containing protein</fullName>
    </recommendedName>
</protein>
<dbReference type="Gene3D" id="1.10.238.10">
    <property type="entry name" value="EF-hand"/>
    <property type="match status" value="1"/>
</dbReference>
<evidence type="ECO:0000313" key="7">
    <source>
        <dbReference type="Proteomes" id="UP001165085"/>
    </source>
</evidence>
<feature type="domain" description="EF-hand" evidence="5">
    <location>
        <begin position="304"/>
        <end position="339"/>
    </location>
</feature>
<keyword evidence="7" id="KW-1185">Reference proteome</keyword>
<dbReference type="EMBL" id="BRXY01000042">
    <property type="protein sequence ID" value="GMH56883.1"/>
    <property type="molecule type" value="Genomic_DNA"/>
</dbReference>
<dbReference type="SUPFAM" id="SSF47473">
    <property type="entry name" value="EF-hand"/>
    <property type="match status" value="1"/>
</dbReference>
<dbReference type="AlphaFoldDB" id="A0A9W7DVW5"/>
<feature type="region of interest" description="Disordered" evidence="4">
    <location>
        <begin position="1"/>
        <end position="48"/>
    </location>
</feature>
<name>A0A9W7DVW5_9STRA</name>
<dbReference type="InterPro" id="IPR018247">
    <property type="entry name" value="EF_Hand_1_Ca_BS"/>
</dbReference>
<keyword evidence="2" id="KW-0677">Repeat</keyword>
<gene>
    <name evidence="6" type="ORF">TrST_g14085</name>
</gene>
<proteinExistence type="predicted"/>
<feature type="domain" description="EF-hand" evidence="5">
    <location>
        <begin position="268"/>
        <end position="303"/>
    </location>
</feature>
<dbReference type="GO" id="GO:0005509">
    <property type="term" value="F:calcium ion binding"/>
    <property type="evidence" value="ECO:0007669"/>
    <property type="project" value="InterPro"/>
</dbReference>
<evidence type="ECO:0000259" key="5">
    <source>
        <dbReference type="PROSITE" id="PS50222"/>
    </source>
</evidence>
<feature type="compositionally biased region" description="Low complexity" evidence="4">
    <location>
        <begin position="1"/>
        <end position="16"/>
    </location>
</feature>
<keyword evidence="3" id="KW-0106">Calcium</keyword>
<evidence type="ECO:0000256" key="1">
    <source>
        <dbReference type="ARBA" id="ARBA00022723"/>
    </source>
</evidence>
<sequence>MSSPRSNNNSSPSSPRYIPTPPSNPSPLKSTGPNSGQKKRLTIKGRESSVIMANHVNLKERNIRPSSAGEAGIVDSYRSSPLKYAAKQNMFSPLKGTMEGYKKMSSIERSIEKNETARRKEVTEKRKLIQSTKPTVNVEEKDLYEFWWDDGGFNADQSRINNLRSLESLDDNVLSKSKTGVLVVEGEEDIEASPDFVVKRGGDEDRDDNNAIWLTSSELVLKHAKEQQDARIESMAELPEKADEILKMNTLNWLKARGRGAKMATEMDRVKMLRDWFEALDADGSGDISVEELEEPLISIGVVASKEDLIAMINKYDSSGDGEIDFQEFVKMVMTKEEGSPNAMLKLFEEFSEGLLGDKMLPFSTLVHMYSRKMLFNAVMSQDDQLKQEGQKVLKARIKRSEEQAYEEELAAKASEEEKNKRRASARVALGTSSAHLEKNVSEALGKSSRFSKEEIRTRRDSMRRNSISRRQSVTFTEGNELNLGE</sequence>
<dbReference type="InterPro" id="IPR039647">
    <property type="entry name" value="EF_hand_pair_protein_CML-like"/>
</dbReference>
<evidence type="ECO:0000256" key="3">
    <source>
        <dbReference type="ARBA" id="ARBA00022837"/>
    </source>
</evidence>
<keyword evidence="1" id="KW-0479">Metal-binding</keyword>